<feature type="transmembrane region" description="Helical" evidence="1">
    <location>
        <begin position="93"/>
        <end position="116"/>
    </location>
</feature>
<dbReference type="EMBL" id="CACRST010000019">
    <property type="protein sequence ID" value="VYT19975.1"/>
    <property type="molecule type" value="Genomic_DNA"/>
</dbReference>
<reference evidence="2" key="1">
    <citation type="submission" date="2019-11" db="EMBL/GenBank/DDBJ databases">
        <authorList>
            <person name="Feng L."/>
        </authorList>
    </citation>
    <scope>NUCLEOTIDE SEQUENCE</scope>
    <source>
        <strain evidence="2">BgluceraseaLFYP119</strain>
    </source>
</reference>
<feature type="transmembrane region" description="Helical" evidence="1">
    <location>
        <begin position="137"/>
        <end position="157"/>
    </location>
</feature>
<feature type="transmembrane region" description="Helical" evidence="1">
    <location>
        <begin position="25"/>
        <end position="47"/>
    </location>
</feature>
<accession>A0A6N2UMY3</accession>
<protein>
    <recommendedName>
        <fullName evidence="3">GtrA-like protein</fullName>
    </recommendedName>
</protein>
<feature type="transmembrane region" description="Helical" evidence="1">
    <location>
        <begin position="169"/>
        <end position="194"/>
    </location>
</feature>
<evidence type="ECO:0000313" key="2">
    <source>
        <dbReference type="EMBL" id="VYT19975.1"/>
    </source>
</evidence>
<evidence type="ECO:0008006" key="3">
    <source>
        <dbReference type="Google" id="ProtNLM"/>
    </source>
</evidence>
<name>A0A6N2UMY3_9FIRM</name>
<keyword evidence="1" id="KW-0812">Transmembrane</keyword>
<gene>
    <name evidence="2" type="ORF">BGLFYP119_02231</name>
</gene>
<evidence type="ECO:0000256" key="1">
    <source>
        <dbReference type="SAM" id="Phobius"/>
    </source>
</evidence>
<sequence>MNKVMEWWMPKWQAFEKKFPRLSKWVYQIAFFFLFSMGVTVFQYLVFTFMPGMLGIGLAGTEFMWPQVPVKIFGVEFTWSLLGYNVLRDASGAVLIGGGLGYFISYEVGSFLAQCINFPLQRNITFKSHGNPVYQAMWYFIAWIVISLICNGFNNLWMPVAAVYVPPAVYNLLVTFITGGVSMVIFFFVFKIIFPEGEAKKSK</sequence>
<keyword evidence="1" id="KW-1133">Transmembrane helix</keyword>
<organism evidence="2">
    <name type="scientific">Blautia glucerasea</name>
    <dbReference type="NCBI Taxonomy" id="536633"/>
    <lineage>
        <taxon>Bacteria</taxon>
        <taxon>Bacillati</taxon>
        <taxon>Bacillota</taxon>
        <taxon>Clostridia</taxon>
        <taxon>Lachnospirales</taxon>
        <taxon>Lachnospiraceae</taxon>
        <taxon>Blautia</taxon>
    </lineage>
</organism>
<proteinExistence type="predicted"/>
<dbReference type="AlphaFoldDB" id="A0A6N2UMY3"/>
<keyword evidence="1" id="KW-0472">Membrane</keyword>
<dbReference type="RefSeq" id="WP_317348431.1">
    <property type="nucleotide sequence ID" value="NZ_CACRST010000019.1"/>
</dbReference>